<comment type="caution">
    <text evidence="1">The sequence shown here is derived from an EMBL/GenBank/DDBJ whole genome shotgun (WGS) entry which is preliminary data.</text>
</comment>
<organism evidence="1 2">
    <name type="scientific">Pristionchus entomophagus</name>
    <dbReference type="NCBI Taxonomy" id="358040"/>
    <lineage>
        <taxon>Eukaryota</taxon>
        <taxon>Metazoa</taxon>
        <taxon>Ecdysozoa</taxon>
        <taxon>Nematoda</taxon>
        <taxon>Chromadorea</taxon>
        <taxon>Rhabditida</taxon>
        <taxon>Rhabditina</taxon>
        <taxon>Diplogasteromorpha</taxon>
        <taxon>Diplogasteroidea</taxon>
        <taxon>Neodiplogasteridae</taxon>
        <taxon>Pristionchus</taxon>
    </lineage>
</organism>
<name>A0AAV5SDS2_9BILA</name>
<evidence type="ECO:0000313" key="1">
    <source>
        <dbReference type="EMBL" id="GMS80687.1"/>
    </source>
</evidence>
<protein>
    <submittedName>
        <fullName evidence="1">Uncharacterized protein</fullName>
    </submittedName>
</protein>
<reference evidence="1" key="1">
    <citation type="submission" date="2023-10" db="EMBL/GenBank/DDBJ databases">
        <title>Genome assembly of Pristionchus species.</title>
        <authorList>
            <person name="Yoshida K."/>
            <person name="Sommer R.J."/>
        </authorList>
    </citation>
    <scope>NUCLEOTIDE SEQUENCE</scope>
    <source>
        <strain evidence="1">RS0144</strain>
    </source>
</reference>
<gene>
    <name evidence="1" type="ORF">PENTCL1PPCAC_2862</name>
</gene>
<dbReference type="Proteomes" id="UP001432027">
    <property type="component" value="Unassembled WGS sequence"/>
</dbReference>
<accession>A0AAV5SDS2</accession>
<proteinExistence type="predicted"/>
<evidence type="ECO:0000313" key="2">
    <source>
        <dbReference type="Proteomes" id="UP001432027"/>
    </source>
</evidence>
<keyword evidence="2" id="KW-1185">Reference proteome</keyword>
<dbReference type="AlphaFoldDB" id="A0AAV5SDS2"/>
<feature type="non-terminal residue" evidence="1">
    <location>
        <position position="306"/>
    </location>
</feature>
<dbReference type="EMBL" id="BTSX01000001">
    <property type="protein sequence ID" value="GMS80687.1"/>
    <property type="molecule type" value="Genomic_DNA"/>
</dbReference>
<sequence length="306" mass="34094">MVRNREEVRVEVDSKNRLTVISGIGAGPRSARSEKDLVSMASGISSPAQSQMDVYQHMAFSPLSSRQRELNKLPDVFKQYNTKPTKVKRVSDYPNYVERPPGYLPPSYRGHVDMHLQLSTTSTPAFAAYASGRRSAFLLQHEHFTPDSYSEPVAVPFTAESIADIARLPDVFARKPSTYSNPPPKQHQYVTPSRNASSYYAQPAPYGYCILPSTVSHLSPSYTEGQQQVPVVSQSVPHQQQQAVRTPVKLELPGGAVVIPHAAHPMLPYSQPYVEVRLPNNNSSYPSNYTEYSQSRFKASEYAGQF</sequence>